<name>A0A1R1JME9_ALCXX</name>
<comment type="caution">
    <text evidence="2">The sequence shown here is derived from an EMBL/GenBank/DDBJ whole genome shotgun (WGS) entry which is preliminary data.</text>
</comment>
<dbReference type="AlphaFoldDB" id="A0A1R1JME9"/>
<proteinExistence type="predicted"/>
<evidence type="ECO:0000313" key="2">
    <source>
        <dbReference type="EMBL" id="OMG79233.1"/>
    </source>
</evidence>
<dbReference type="SUPFAM" id="SSF48403">
    <property type="entry name" value="Ankyrin repeat"/>
    <property type="match status" value="1"/>
</dbReference>
<dbReference type="Proteomes" id="UP000187251">
    <property type="component" value="Unassembled WGS sequence"/>
</dbReference>
<dbReference type="RefSeq" id="WP_076415306.1">
    <property type="nucleotide sequence ID" value="NZ_MJMN01000046.1"/>
</dbReference>
<keyword evidence="1" id="KW-1133">Transmembrane helix</keyword>
<organism evidence="2 3">
    <name type="scientific">Alcaligenes xylosoxydans xylosoxydans</name>
    <name type="common">Achromobacter xylosoxidans</name>
    <dbReference type="NCBI Taxonomy" id="85698"/>
    <lineage>
        <taxon>Bacteria</taxon>
        <taxon>Pseudomonadati</taxon>
        <taxon>Pseudomonadota</taxon>
        <taxon>Betaproteobacteria</taxon>
        <taxon>Burkholderiales</taxon>
        <taxon>Alcaligenaceae</taxon>
        <taxon>Achromobacter</taxon>
    </lineage>
</organism>
<feature type="transmembrane region" description="Helical" evidence="1">
    <location>
        <begin position="81"/>
        <end position="102"/>
    </location>
</feature>
<dbReference type="EMBL" id="MJMN01000046">
    <property type="protein sequence ID" value="OMG79233.1"/>
    <property type="molecule type" value="Genomic_DNA"/>
</dbReference>
<reference evidence="2 3" key="1">
    <citation type="submission" date="2016-09" db="EMBL/GenBank/DDBJ databases">
        <title>Phylogenomics of Achromobacter.</title>
        <authorList>
            <person name="Jeukens J."/>
            <person name="Freschi L."/>
            <person name="Vincent A.T."/>
            <person name="Emond-Rheault J.-G."/>
            <person name="Kukavica-Ibrulj I."/>
            <person name="Charette S.J."/>
            <person name="Levesque R.C."/>
        </authorList>
    </citation>
    <scope>NUCLEOTIDE SEQUENCE [LARGE SCALE GENOMIC DNA]</scope>
    <source>
        <strain evidence="2 3">AUS488</strain>
    </source>
</reference>
<dbReference type="InterPro" id="IPR036770">
    <property type="entry name" value="Ankyrin_rpt-contain_sf"/>
</dbReference>
<evidence type="ECO:0000256" key="1">
    <source>
        <dbReference type="SAM" id="Phobius"/>
    </source>
</evidence>
<dbReference type="Gene3D" id="1.25.40.20">
    <property type="entry name" value="Ankyrin repeat-containing domain"/>
    <property type="match status" value="1"/>
</dbReference>
<keyword evidence="1" id="KW-0472">Membrane</keyword>
<sequence>MQQHPTRNAVRHPLLAVLSGLALGAGLLAGVAGLAANTTGGMFPNLAVTLGLLGLGLGNTLSFLCNLLAWRLGANSRRLRLLLAVQALPAIVFAAFACKAAWDNWQDHRGSQQRSAIWNAVRADDTDALSAALRACGAVCRDGTTPESLLMDAAEAGAHRVASHLITQGATVGAGLTSPSRSLRTCEGRYLPSLSTLSVAIARRDDALVAMLLPVSDTAARREAMWTAASLDRLDAVQALAAHGVPLSLRGRVLDENDTLLVAAASGAASTVGQWLIDTQGLPVDAIENGPDPYPGTAPITALFDFMRDTQSPRATAFLRLLRTHGANLDALRRDGVTVLQEAVRLDRKPVAALLVEAGADPARLLAAERARLTELLANPDEPPHAERTKGCVLP</sequence>
<evidence type="ECO:0000313" key="3">
    <source>
        <dbReference type="Proteomes" id="UP000187251"/>
    </source>
</evidence>
<accession>A0A1R1JME9</accession>
<feature type="transmembrane region" description="Helical" evidence="1">
    <location>
        <begin position="46"/>
        <end position="69"/>
    </location>
</feature>
<gene>
    <name evidence="2" type="ORF">BIZ92_14625</name>
</gene>
<keyword evidence="1" id="KW-0812">Transmembrane</keyword>
<dbReference type="OrthoDB" id="8690217at2"/>
<protein>
    <submittedName>
        <fullName evidence="2">Uncharacterized protein</fullName>
    </submittedName>
</protein>